<name>A0A7G9T5N0_9LACO</name>
<dbReference type="KEGG" id="wdi:H9L19_00415"/>
<dbReference type="Proteomes" id="UP000515800">
    <property type="component" value="Chromosome"/>
</dbReference>
<dbReference type="RefSeq" id="WP_187529238.1">
    <property type="nucleotide sequence ID" value="NZ_CP060724.1"/>
</dbReference>
<dbReference type="InterPro" id="IPR050765">
    <property type="entry name" value="Riboflavin_Biosynth_HTPR"/>
</dbReference>
<evidence type="ECO:0000259" key="1">
    <source>
        <dbReference type="Pfam" id="PF01872"/>
    </source>
</evidence>
<dbReference type="Pfam" id="PF01872">
    <property type="entry name" value="RibD_C"/>
    <property type="match status" value="1"/>
</dbReference>
<evidence type="ECO:0000313" key="3">
    <source>
        <dbReference type="Proteomes" id="UP000515800"/>
    </source>
</evidence>
<dbReference type="GO" id="GO:0009231">
    <property type="term" value="P:riboflavin biosynthetic process"/>
    <property type="evidence" value="ECO:0007669"/>
    <property type="project" value="InterPro"/>
</dbReference>
<dbReference type="InterPro" id="IPR002734">
    <property type="entry name" value="RibDG_C"/>
</dbReference>
<evidence type="ECO:0000313" key="2">
    <source>
        <dbReference type="EMBL" id="QNN75405.1"/>
    </source>
</evidence>
<gene>
    <name evidence="2" type="ORF">H9L19_00415</name>
</gene>
<proteinExistence type="predicted"/>
<dbReference type="InterPro" id="IPR024072">
    <property type="entry name" value="DHFR-like_dom_sf"/>
</dbReference>
<organism evidence="2 3">
    <name type="scientific">Weissella diestrammenae</name>
    <dbReference type="NCBI Taxonomy" id="1162633"/>
    <lineage>
        <taxon>Bacteria</taxon>
        <taxon>Bacillati</taxon>
        <taxon>Bacillota</taxon>
        <taxon>Bacilli</taxon>
        <taxon>Lactobacillales</taxon>
        <taxon>Lactobacillaceae</taxon>
        <taxon>Weissella</taxon>
    </lineage>
</organism>
<sequence length="186" mass="21395">MTRKVILYIATSLDGYIADEHGAIDWLTAYGEQDIVAEDESYQALLNRIDTVLLGRTTYDQIINEFMVEHNDDYYYENMKNYVFTNRPAEARKNVVFINGSVVDCVRQLKVQDGQDIWLIGGTSIITPLIEKDLIDEYQITIIPMMLGNGTKLFEKLTKNRNKTLKLTNSRAVGDMMYLTYARQDS</sequence>
<dbReference type="PANTHER" id="PTHR38011:SF11">
    <property type="entry name" value="2,5-DIAMINO-6-RIBOSYLAMINO-4(3H)-PYRIMIDINONE 5'-PHOSPHATE REDUCTASE"/>
    <property type="match status" value="1"/>
</dbReference>
<reference evidence="2 3" key="1">
    <citation type="submission" date="2020-08" db="EMBL/GenBank/DDBJ databases">
        <title>Genome sequence of Weissella diestrammenae KACC 16890T.</title>
        <authorList>
            <person name="Hyun D.-W."/>
            <person name="Bae J.-W."/>
        </authorList>
    </citation>
    <scope>NUCLEOTIDE SEQUENCE [LARGE SCALE GENOMIC DNA]</scope>
    <source>
        <strain evidence="2 3">KACC 16890</strain>
    </source>
</reference>
<accession>A0A7G9T5N0</accession>
<dbReference type="AlphaFoldDB" id="A0A7G9T5N0"/>
<feature type="domain" description="Bacterial bifunctional deaminase-reductase C-terminal" evidence="1">
    <location>
        <begin position="3"/>
        <end position="176"/>
    </location>
</feature>
<dbReference type="SUPFAM" id="SSF53597">
    <property type="entry name" value="Dihydrofolate reductase-like"/>
    <property type="match status" value="1"/>
</dbReference>
<dbReference type="PANTHER" id="PTHR38011">
    <property type="entry name" value="DIHYDROFOLATE REDUCTASE FAMILY PROTEIN (AFU_ORTHOLOGUE AFUA_8G06820)"/>
    <property type="match status" value="1"/>
</dbReference>
<dbReference type="Gene3D" id="3.40.430.10">
    <property type="entry name" value="Dihydrofolate Reductase, subunit A"/>
    <property type="match status" value="1"/>
</dbReference>
<keyword evidence="3" id="KW-1185">Reference proteome</keyword>
<dbReference type="GO" id="GO:0008703">
    <property type="term" value="F:5-amino-6-(5-phosphoribosylamino)uracil reductase activity"/>
    <property type="evidence" value="ECO:0007669"/>
    <property type="project" value="InterPro"/>
</dbReference>
<dbReference type="EMBL" id="CP060724">
    <property type="protein sequence ID" value="QNN75405.1"/>
    <property type="molecule type" value="Genomic_DNA"/>
</dbReference>
<protein>
    <submittedName>
        <fullName evidence="2">Dihydrofolate reductase</fullName>
    </submittedName>
</protein>